<dbReference type="Proteomes" id="UP000245433">
    <property type="component" value="Unassembled WGS sequence"/>
</dbReference>
<dbReference type="EMBL" id="QEKT01000005">
    <property type="protein sequence ID" value="PVY84152.1"/>
    <property type="molecule type" value="Genomic_DNA"/>
</dbReference>
<comment type="caution">
    <text evidence="10">The sequence shown here is derived from an EMBL/GenBank/DDBJ whole genome shotgun (WGS) entry which is preliminary data.</text>
</comment>
<dbReference type="PANTHER" id="PTHR30255">
    <property type="entry name" value="SINGLE-STRANDED-DNA-SPECIFIC EXONUCLEASE RECJ"/>
    <property type="match status" value="1"/>
</dbReference>
<dbReference type="GO" id="GO:0006281">
    <property type="term" value="P:DNA repair"/>
    <property type="evidence" value="ECO:0007669"/>
    <property type="project" value="InterPro"/>
</dbReference>
<evidence type="ECO:0000256" key="5">
    <source>
        <dbReference type="ARBA" id="ARBA00022839"/>
    </source>
</evidence>
<dbReference type="InterPro" id="IPR041122">
    <property type="entry name" value="RecJ_OB"/>
</dbReference>
<dbReference type="GO" id="GO:0006310">
    <property type="term" value="P:DNA recombination"/>
    <property type="evidence" value="ECO:0007669"/>
    <property type="project" value="InterPro"/>
</dbReference>
<accession>A0A2U1D9E0</accession>
<protein>
    <recommendedName>
        <fullName evidence="2">Single-stranded-DNA-specific exonuclease RecJ</fullName>
    </recommendedName>
</protein>
<dbReference type="RefSeq" id="WP_089938798.1">
    <property type="nucleotide sequence ID" value="NZ_CAKOEX010000004.1"/>
</dbReference>
<evidence type="ECO:0000256" key="3">
    <source>
        <dbReference type="ARBA" id="ARBA00022722"/>
    </source>
</evidence>
<gene>
    <name evidence="10" type="ORF">C7384_10529</name>
</gene>
<feature type="domain" description="DDH" evidence="6">
    <location>
        <begin position="81"/>
        <end position="233"/>
    </location>
</feature>
<dbReference type="InterPro" id="IPR001667">
    <property type="entry name" value="DDH_dom"/>
</dbReference>
<evidence type="ECO:0000256" key="4">
    <source>
        <dbReference type="ARBA" id="ARBA00022801"/>
    </source>
</evidence>
<evidence type="ECO:0000313" key="10">
    <source>
        <dbReference type="EMBL" id="PVY84152.1"/>
    </source>
</evidence>
<reference evidence="10 11" key="1">
    <citation type="submission" date="2018-04" db="EMBL/GenBank/DDBJ databases">
        <title>Genomic Encyclopedia of Type Strains, Phase IV (KMG-IV): sequencing the most valuable type-strain genomes for metagenomic binning, comparative biology and taxonomic classification.</title>
        <authorList>
            <person name="Goeker M."/>
        </authorList>
    </citation>
    <scope>NUCLEOTIDE SEQUENCE [LARGE SCALE GENOMIC DNA]</scope>
    <source>
        <strain evidence="10 11">DSM 28795</strain>
    </source>
</reference>
<dbReference type="Pfam" id="PF17768">
    <property type="entry name" value="RecJ_OB"/>
    <property type="match status" value="1"/>
</dbReference>
<evidence type="ECO:0000256" key="1">
    <source>
        <dbReference type="ARBA" id="ARBA00005915"/>
    </source>
</evidence>
<evidence type="ECO:0000259" key="9">
    <source>
        <dbReference type="Pfam" id="PF17768"/>
    </source>
</evidence>
<dbReference type="PANTHER" id="PTHR30255:SF2">
    <property type="entry name" value="SINGLE-STRANDED-DNA-SPECIFIC EXONUCLEASE RECJ"/>
    <property type="match status" value="1"/>
</dbReference>
<dbReference type="InterPro" id="IPR018779">
    <property type="entry name" value="RecJ_C"/>
</dbReference>
<dbReference type="InterPro" id="IPR038763">
    <property type="entry name" value="DHH_sf"/>
</dbReference>
<keyword evidence="4" id="KW-0378">Hydrolase</keyword>
<feature type="domain" description="RecJ OB" evidence="9">
    <location>
        <begin position="460"/>
        <end position="564"/>
    </location>
</feature>
<name>A0A2U1D9E0_9LACO</name>
<dbReference type="NCBIfam" id="TIGR00644">
    <property type="entry name" value="recJ"/>
    <property type="match status" value="1"/>
</dbReference>
<keyword evidence="5 10" id="KW-0269">Exonuclease</keyword>
<dbReference type="AlphaFoldDB" id="A0A2U1D9E0"/>
<dbReference type="Pfam" id="PF10141">
    <property type="entry name" value="ssDNA-exonuc_C"/>
    <property type="match status" value="1"/>
</dbReference>
<dbReference type="InterPro" id="IPR004610">
    <property type="entry name" value="RecJ"/>
</dbReference>
<dbReference type="Gene3D" id="3.90.1640.30">
    <property type="match status" value="1"/>
</dbReference>
<feature type="domain" description="Single-stranded-DNA-specific exonuclease RecJ C-terminal" evidence="8">
    <location>
        <begin position="579"/>
        <end position="658"/>
    </location>
</feature>
<evidence type="ECO:0000259" key="8">
    <source>
        <dbReference type="Pfam" id="PF10141"/>
    </source>
</evidence>
<evidence type="ECO:0000259" key="6">
    <source>
        <dbReference type="Pfam" id="PF01368"/>
    </source>
</evidence>
<keyword evidence="11" id="KW-1185">Reference proteome</keyword>
<dbReference type="OrthoDB" id="9809852at2"/>
<dbReference type="InterPro" id="IPR051673">
    <property type="entry name" value="SSDNA_exonuclease_RecJ"/>
</dbReference>
<proteinExistence type="inferred from homology"/>
<dbReference type="SUPFAM" id="SSF64182">
    <property type="entry name" value="DHH phosphoesterases"/>
    <property type="match status" value="1"/>
</dbReference>
<sequence>MSQSNWQILPQPDSKQVQALVDQLNIAAFTAGILVQRGIDTPEQALAFLRPNVNQLHSPFEFHDMDVAVERIQAAAFGGEKIVVYGDYDLDGMTSTTIMVEALEILGADVMAYIPNRFQDGYGPNLDRYQELIAKDTQLIITVDNGVSGNAAIEYAQNQGVDVVITDHHALPASLPPAYAIVHPRHPQGAYPFADLSGAGVAFKVAQALLNEDQPVISWEDLPVDFLDLVALGEIADMVSLAGENRALVSQGLKQLSMSPRPGIQALLKAAKHASQEPVTAETVAFKIAPRLNAVGRIADAQLGVDLLRSDDLEQAKKLATQVEALNDQRREIVEEVFAASKQIALQADFKNQGVLIVAGQGWHQGILGIVASRLVDLLEKPVVVLSEVDGIYKGSGRSFGDFDLHQFMSQYQDLYLNFGGHAGALGLSVDPARLADLQKQVAQGSRDLKLVKAPVAVTAVLKTTALTTDLYQQLSILEPFGVDNPQPVFEFDQPRVLAKTTMGATQQHLKLKLPGLQQPIEAVGFNHPDWVQALEKQPLDSFIASLGINYFRGQENLQLLLSDLTVQVPEATAQTGNHKVLFARVYKFIVQHQDLNFAQNISNVAGQLNLTVVQVKLVLQVFIELDFVTIQTGYVIVNHTADKKSLSASPSYRKYLQNN</sequence>
<evidence type="ECO:0000313" key="11">
    <source>
        <dbReference type="Proteomes" id="UP000245433"/>
    </source>
</evidence>
<organism evidence="10 11">
    <name type="scientific">Convivina intestini</name>
    <dbReference type="NCBI Taxonomy" id="1505726"/>
    <lineage>
        <taxon>Bacteria</taxon>
        <taxon>Bacillati</taxon>
        <taxon>Bacillota</taxon>
        <taxon>Bacilli</taxon>
        <taxon>Lactobacillales</taxon>
        <taxon>Lactobacillaceae</taxon>
        <taxon>Convivina</taxon>
    </lineage>
</organism>
<evidence type="ECO:0000256" key="2">
    <source>
        <dbReference type="ARBA" id="ARBA00019841"/>
    </source>
</evidence>
<dbReference type="Pfam" id="PF02272">
    <property type="entry name" value="DHHA1"/>
    <property type="match status" value="1"/>
</dbReference>
<dbReference type="Pfam" id="PF01368">
    <property type="entry name" value="DHH"/>
    <property type="match status" value="1"/>
</dbReference>
<comment type="similarity">
    <text evidence="1">Belongs to the RecJ family.</text>
</comment>
<evidence type="ECO:0000259" key="7">
    <source>
        <dbReference type="Pfam" id="PF02272"/>
    </source>
</evidence>
<feature type="domain" description="DHHA1" evidence="7">
    <location>
        <begin position="353"/>
        <end position="443"/>
    </location>
</feature>
<dbReference type="GO" id="GO:0003676">
    <property type="term" value="F:nucleic acid binding"/>
    <property type="evidence" value="ECO:0007669"/>
    <property type="project" value="InterPro"/>
</dbReference>
<dbReference type="InterPro" id="IPR003156">
    <property type="entry name" value="DHHA1_dom"/>
</dbReference>
<dbReference type="GO" id="GO:0008409">
    <property type="term" value="F:5'-3' exonuclease activity"/>
    <property type="evidence" value="ECO:0007669"/>
    <property type="project" value="InterPro"/>
</dbReference>
<keyword evidence="3" id="KW-0540">Nuclease</keyword>
<dbReference type="Gene3D" id="3.10.310.30">
    <property type="match status" value="1"/>
</dbReference>